<protein>
    <submittedName>
        <fullName evidence="1">Uncharacterized protein</fullName>
    </submittedName>
</protein>
<evidence type="ECO:0000313" key="1">
    <source>
        <dbReference type="EMBL" id="MBU3867507.1"/>
    </source>
</evidence>
<proteinExistence type="predicted"/>
<comment type="caution">
    <text evidence="1">The sequence shown here is derived from an EMBL/GenBank/DDBJ whole genome shotgun (WGS) entry which is preliminary data.</text>
</comment>
<name>A0ABS6CKQ6_9ACTN</name>
<dbReference type="EMBL" id="JAHLEM010000313">
    <property type="protein sequence ID" value="MBU3867507.1"/>
    <property type="molecule type" value="Genomic_DNA"/>
</dbReference>
<sequence length="87" mass="9505">MAVAPFMEILTAGVASGGTAMAKEAAASPPNGWTQTSFTYSMVYADDKLVLAVDDRGPATRHFKNGVYHHGNGRAEARFRNIRYWVK</sequence>
<dbReference type="RefSeq" id="WP_216344454.1">
    <property type="nucleotide sequence ID" value="NZ_JAHLEM010000313.1"/>
</dbReference>
<evidence type="ECO:0000313" key="2">
    <source>
        <dbReference type="Proteomes" id="UP000720508"/>
    </source>
</evidence>
<reference evidence="1 2" key="1">
    <citation type="submission" date="2021-06" db="EMBL/GenBank/DDBJ databases">
        <authorList>
            <person name="Pan X."/>
        </authorList>
    </citation>
    <scope>NUCLEOTIDE SEQUENCE [LARGE SCALE GENOMIC DNA]</scope>
    <source>
        <strain evidence="1 2">4503</strain>
    </source>
</reference>
<accession>A0ABS6CKQ6</accession>
<organism evidence="1 2">
    <name type="scientific">Streptomyces niphimycinicus</name>
    <dbReference type="NCBI Taxonomy" id="2842201"/>
    <lineage>
        <taxon>Bacteria</taxon>
        <taxon>Bacillati</taxon>
        <taxon>Actinomycetota</taxon>
        <taxon>Actinomycetes</taxon>
        <taxon>Kitasatosporales</taxon>
        <taxon>Streptomycetaceae</taxon>
        <taxon>Streptomyces</taxon>
    </lineage>
</organism>
<dbReference type="Proteomes" id="UP000720508">
    <property type="component" value="Unassembled WGS sequence"/>
</dbReference>
<gene>
    <name evidence="1" type="ORF">KN815_26680</name>
</gene>
<keyword evidence="2" id="KW-1185">Reference proteome</keyword>